<keyword evidence="6" id="KW-0812">Transmembrane</keyword>
<sequence length="654" mass="75675">MIDVISPARIVLVYVILSLLWIYFSDTMLLYVFEDPTAAALTQVQHFKGAGYILLTGVLLLWLLKGYWHRIKETDTAYSRIFETSPQPMWIFDKKTYAFLEVNDAALYAYGYSRDEFLNLTILDIRPTEDIQKIMTSQVTTKEGYQKAGMWRHLRKDRSIMYVNVQAYGTNFQGHEAEVVCVWDMTEKYLADEALKEQKRVLSTIINSTEDLIWSVNKHKRFVAFNKPFATIIGQMAGRPIEVGDDQPVVESEAQFQKWQQLYDRALEGEKIVLEEERFMPDLGQVFTETTFNPIFEGTDIVGVACFARDVTTTRQQAIQLKKAVERYDLVNLATNDAIWDWDLAEDKITWNDNVLLTFGYQYMIDDASHWKEHLHPDDAERVIESVFGAIYEGKTNWSAEFRFKTGNNTYRYVIARSYIMKNDKGQAVRMIGSMRDIQDRKSSEEEIRKLSLVASLTSNPVIILDHEGRIEWVNKAFELLSGYTLEEVNGQTPQSFLHGPDTNPDTVEEILRCIQQGRNCKAEVLNYSQWGEPYWVMADITPVVDDEGKVEKTITIQTNISEQKKFEQQLETTNRHLMEVAYISSHRLRRPVASLLGVMALFDKQNMNNPENGQLVSYIEKLTQEMDAMLHELADKCNQIYLNSHQQEEPTEN</sequence>
<dbReference type="SMART" id="SM00086">
    <property type="entry name" value="PAC"/>
    <property type="match status" value="3"/>
</dbReference>
<dbReference type="PROSITE" id="PS50112">
    <property type="entry name" value="PAS"/>
    <property type="match status" value="2"/>
</dbReference>
<dbReference type="InterPro" id="IPR035965">
    <property type="entry name" value="PAS-like_dom_sf"/>
</dbReference>
<gene>
    <name evidence="9" type="ORF">MKQ68_12425</name>
</gene>
<dbReference type="SMART" id="SM00091">
    <property type="entry name" value="PAS"/>
    <property type="match status" value="4"/>
</dbReference>
<dbReference type="InterPro" id="IPR013655">
    <property type="entry name" value="PAS_fold_3"/>
</dbReference>
<dbReference type="RefSeq" id="WP_264283579.1">
    <property type="nucleotide sequence ID" value="NZ_CP107006.1"/>
</dbReference>
<organism evidence="9 10">
    <name type="scientific">Chitinophaga horti</name>
    <dbReference type="NCBI Taxonomy" id="2920382"/>
    <lineage>
        <taxon>Bacteria</taxon>
        <taxon>Pseudomonadati</taxon>
        <taxon>Bacteroidota</taxon>
        <taxon>Chitinophagia</taxon>
        <taxon>Chitinophagales</taxon>
        <taxon>Chitinophagaceae</taxon>
        <taxon>Chitinophaga</taxon>
    </lineage>
</organism>
<evidence type="ECO:0000256" key="5">
    <source>
        <dbReference type="ARBA" id="ARBA00022777"/>
    </source>
</evidence>
<evidence type="ECO:0000256" key="3">
    <source>
        <dbReference type="ARBA" id="ARBA00022553"/>
    </source>
</evidence>
<evidence type="ECO:0000256" key="4">
    <source>
        <dbReference type="ARBA" id="ARBA00022679"/>
    </source>
</evidence>
<evidence type="ECO:0000256" key="2">
    <source>
        <dbReference type="ARBA" id="ARBA00012438"/>
    </source>
</evidence>
<protein>
    <recommendedName>
        <fullName evidence="2">histidine kinase</fullName>
        <ecNumber evidence="2">2.7.13.3</ecNumber>
    </recommendedName>
</protein>
<dbReference type="SUPFAM" id="SSF55785">
    <property type="entry name" value="PYP-like sensor domain (PAS domain)"/>
    <property type="match status" value="4"/>
</dbReference>
<dbReference type="NCBIfam" id="TIGR00229">
    <property type="entry name" value="sensory_box"/>
    <property type="match status" value="4"/>
</dbReference>
<evidence type="ECO:0000313" key="9">
    <source>
        <dbReference type="EMBL" id="UYQ95906.1"/>
    </source>
</evidence>
<dbReference type="PROSITE" id="PS50113">
    <property type="entry name" value="PAC"/>
    <property type="match status" value="2"/>
</dbReference>
<keyword evidence="6" id="KW-1133">Transmembrane helix</keyword>
<feature type="domain" description="PAC" evidence="8">
    <location>
        <begin position="519"/>
        <end position="573"/>
    </location>
</feature>
<dbReference type="InterPro" id="IPR052162">
    <property type="entry name" value="Sensor_kinase/Photoreceptor"/>
</dbReference>
<dbReference type="InterPro" id="IPR003661">
    <property type="entry name" value="HisK_dim/P_dom"/>
</dbReference>
<keyword evidence="5" id="KW-0418">Kinase</keyword>
<dbReference type="Pfam" id="PF08448">
    <property type="entry name" value="PAS_4"/>
    <property type="match status" value="1"/>
</dbReference>
<dbReference type="Pfam" id="PF13426">
    <property type="entry name" value="PAS_9"/>
    <property type="match status" value="2"/>
</dbReference>
<accession>A0ABY6JC91</accession>
<evidence type="ECO:0000259" key="8">
    <source>
        <dbReference type="PROSITE" id="PS50113"/>
    </source>
</evidence>
<evidence type="ECO:0000256" key="1">
    <source>
        <dbReference type="ARBA" id="ARBA00000085"/>
    </source>
</evidence>
<keyword evidence="10" id="KW-1185">Reference proteome</keyword>
<dbReference type="InterPro" id="IPR013656">
    <property type="entry name" value="PAS_4"/>
</dbReference>
<keyword evidence="3" id="KW-0597">Phosphoprotein</keyword>
<feature type="domain" description="PAS" evidence="7">
    <location>
        <begin position="74"/>
        <end position="134"/>
    </location>
</feature>
<keyword evidence="4" id="KW-0808">Transferase</keyword>
<dbReference type="Gene3D" id="3.30.450.20">
    <property type="entry name" value="PAS domain"/>
    <property type="match status" value="4"/>
</dbReference>
<keyword evidence="6" id="KW-0472">Membrane</keyword>
<name>A0ABY6JC91_9BACT</name>
<evidence type="ECO:0000259" key="7">
    <source>
        <dbReference type="PROSITE" id="PS50112"/>
    </source>
</evidence>
<dbReference type="EMBL" id="CP107006">
    <property type="protein sequence ID" value="UYQ95906.1"/>
    <property type="molecule type" value="Genomic_DNA"/>
</dbReference>
<feature type="domain" description="PAC" evidence="8">
    <location>
        <begin position="398"/>
        <end position="450"/>
    </location>
</feature>
<dbReference type="PANTHER" id="PTHR43304:SF1">
    <property type="entry name" value="PAC DOMAIN-CONTAINING PROTEIN"/>
    <property type="match status" value="1"/>
</dbReference>
<proteinExistence type="predicted"/>
<reference evidence="9" key="1">
    <citation type="submission" date="2022-10" db="EMBL/GenBank/DDBJ databases">
        <title>Chitinophaga sp. nov., isolated from soil.</title>
        <authorList>
            <person name="Jeon C.O."/>
        </authorList>
    </citation>
    <scope>NUCLEOTIDE SEQUENCE</scope>
    <source>
        <strain evidence="9">R8</strain>
    </source>
</reference>
<dbReference type="CDD" id="cd00082">
    <property type="entry name" value="HisKA"/>
    <property type="match status" value="1"/>
</dbReference>
<evidence type="ECO:0000313" key="10">
    <source>
        <dbReference type="Proteomes" id="UP001162741"/>
    </source>
</evidence>
<feature type="transmembrane region" description="Helical" evidence="6">
    <location>
        <begin position="12"/>
        <end position="33"/>
    </location>
</feature>
<dbReference type="EC" id="2.7.13.3" evidence="2"/>
<feature type="transmembrane region" description="Helical" evidence="6">
    <location>
        <begin position="45"/>
        <end position="64"/>
    </location>
</feature>
<dbReference type="InterPro" id="IPR001610">
    <property type="entry name" value="PAC"/>
</dbReference>
<comment type="catalytic activity">
    <reaction evidence="1">
        <text>ATP + protein L-histidine = ADP + protein N-phospho-L-histidine.</text>
        <dbReference type="EC" id="2.7.13.3"/>
    </reaction>
</comment>
<dbReference type="InterPro" id="IPR000014">
    <property type="entry name" value="PAS"/>
</dbReference>
<dbReference type="Pfam" id="PF08447">
    <property type="entry name" value="PAS_3"/>
    <property type="match status" value="1"/>
</dbReference>
<dbReference type="PANTHER" id="PTHR43304">
    <property type="entry name" value="PHYTOCHROME-LIKE PROTEIN CPH1"/>
    <property type="match status" value="1"/>
</dbReference>
<feature type="domain" description="PAS" evidence="7">
    <location>
        <begin position="447"/>
        <end position="518"/>
    </location>
</feature>
<dbReference type="Proteomes" id="UP001162741">
    <property type="component" value="Chromosome"/>
</dbReference>
<dbReference type="InterPro" id="IPR000700">
    <property type="entry name" value="PAS-assoc_C"/>
</dbReference>
<dbReference type="CDD" id="cd00130">
    <property type="entry name" value="PAS"/>
    <property type="match status" value="3"/>
</dbReference>
<evidence type="ECO:0000256" key="6">
    <source>
        <dbReference type="SAM" id="Phobius"/>
    </source>
</evidence>